<sequence length="443" mass="48864">MSTAILNHRRATSKRWQPHAVRGRTNNRRLQSRNSDRPNASAPNRAACQRKREFSHSGNGVGIRVISDSLTQTKDSDDISNNTEPQYPQRATDCMPSPPVSREPKSLPEKSVKVPPPKVTFGLPSPPSSASVESDRCHSDFSEPPSHGSDLSPRNPFLPDWSEINRVSTTASRYISPPRDSAPACILPSPKNPYLPDWSEINRLSMTASGYISPPRDGAPACILPSPESRMGIVDNEKKRAPPKLTILGPPPPPGLVTAPPTSPQPYYIYENHVKSPRDPIVPVRSQPLPPPGGLWSEIWSQIPSITDPPRKVPYKEARNDMQELATLFAQISTAHQLDPDFKNGCEDEEDWNMPVFPTSTLDDPYRPIPYDERPRVVPTYTVPIGTGRPLPRSKIPDTPSLTPKDSASPSLSDFVVVDGKGEREEVRDEFPWVEDGGADSLG</sequence>
<keyword evidence="3" id="KW-1185">Reference proteome</keyword>
<evidence type="ECO:0000313" key="2">
    <source>
        <dbReference type="EMBL" id="CAI6340514.1"/>
    </source>
</evidence>
<dbReference type="AlphaFoldDB" id="A0A9W4US86"/>
<feature type="region of interest" description="Disordered" evidence="1">
    <location>
        <begin position="380"/>
        <end position="443"/>
    </location>
</feature>
<name>A0A9W4US86_9PLEO</name>
<protein>
    <submittedName>
        <fullName evidence="2">Uncharacterized protein</fullName>
    </submittedName>
</protein>
<organism evidence="2 3">
    <name type="scientific">Periconia digitata</name>
    <dbReference type="NCBI Taxonomy" id="1303443"/>
    <lineage>
        <taxon>Eukaryota</taxon>
        <taxon>Fungi</taxon>
        <taxon>Dikarya</taxon>
        <taxon>Ascomycota</taxon>
        <taxon>Pezizomycotina</taxon>
        <taxon>Dothideomycetes</taxon>
        <taxon>Pleosporomycetidae</taxon>
        <taxon>Pleosporales</taxon>
        <taxon>Massarineae</taxon>
        <taxon>Periconiaceae</taxon>
        <taxon>Periconia</taxon>
    </lineage>
</organism>
<reference evidence="2" key="1">
    <citation type="submission" date="2023-01" db="EMBL/GenBank/DDBJ databases">
        <authorList>
            <person name="Van Ghelder C."/>
            <person name="Rancurel C."/>
        </authorList>
    </citation>
    <scope>NUCLEOTIDE SEQUENCE</scope>
    <source>
        <strain evidence="2">CNCM I-4278</strain>
    </source>
</reference>
<dbReference type="Proteomes" id="UP001152607">
    <property type="component" value="Unassembled WGS sequence"/>
</dbReference>
<feature type="region of interest" description="Disordered" evidence="1">
    <location>
        <begin position="1"/>
        <end position="156"/>
    </location>
</feature>
<feature type="compositionally biased region" description="Polar residues" evidence="1">
    <location>
        <begin position="68"/>
        <end position="86"/>
    </location>
</feature>
<feature type="compositionally biased region" description="Polar residues" evidence="1">
    <location>
        <begin position="400"/>
        <end position="412"/>
    </location>
</feature>
<feature type="compositionally biased region" description="Polar residues" evidence="1">
    <location>
        <begin position="32"/>
        <end position="42"/>
    </location>
</feature>
<feature type="compositionally biased region" description="Basic and acidic residues" evidence="1">
    <location>
        <begin position="420"/>
        <end position="431"/>
    </location>
</feature>
<accession>A0A9W4US86</accession>
<comment type="caution">
    <text evidence="2">The sequence shown here is derived from an EMBL/GenBank/DDBJ whole genome shotgun (WGS) entry which is preliminary data.</text>
</comment>
<feature type="compositionally biased region" description="Basic and acidic residues" evidence="1">
    <location>
        <begin position="102"/>
        <end position="112"/>
    </location>
</feature>
<dbReference type="EMBL" id="CAOQHR010000010">
    <property type="protein sequence ID" value="CAI6340514.1"/>
    <property type="molecule type" value="Genomic_DNA"/>
</dbReference>
<evidence type="ECO:0000256" key="1">
    <source>
        <dbReference type="SAM" id="MobiDB-lite"/>
    </source>
</evidence>
<proteinExistence type="predicted"/>
<feature type="compositionally biased region" description="Basic residues" evidence="1">
    <location>
        <begin position="7"/>
        <end position="31"/>
    </location>
</feature>
<gene>
    <name evidence="2" type="ORF">PDIGIT_LOCUS13691</name>
</gene>
<evidence type="ECO:0000313" key="3">
    <source>
        <dbReference type="Proteomes" id="UP001152607"/>
    </source>
</evidence>